<dbReference type="Proteomes" id="UP000257109">
    <property type="component" value="Unassembled WGS sequence"/>
</dbReference>
<dbReference type="EMBL" id="QJKJ01010995">
    <property type="protein sequence ID" value="RDX72239.1"/>
    <property type="molecule type" value="Genomic_DNA"/>
</dbReference>
<reference evidence="2" key="1">
    <citation type="submission" date="2018-05" db="EMBL/GenBank/DDBJ databases">
        <title>Draft genome of Mucuna pruriens seed.</title>
        <authorList>
            <person name="Nnadi N.E."/>
            <person name="Vos R."/>
            <person name="Hasami M.H."/>
            <person name="Devisetty U.K."/>
            <person name="Aguiy J.C."/>
        </authorList>
    </citation>
    <scope>NUCLEOTIDE SEQUENCE [LARGE SCALE GENOMIC DNA]</scope>
    <source>
        <strain evidence="2">JCA_2017</strain>
    </source>
</reference>
<keyword evidence="1" id="KW-1133">Transmembrane helix</keyword>
<keyword evidence="1" id="KW-0472">Membrane</keyword>
<evidence type="ECO:0000313" key="2">
    <source>
        <dbReference type="EMBL" id="RDX72239.1"/>
    </source>
</evidence>
<feature type="transmembrane region" description="Helical" evidence="1">
    <location>
        <begin position="68"/>
        <end position="91"/>
    </location>
</feature>
<name>A0A371F1S4_MUCPR</name>
<keyword evidence="3" id="KW-1185">Reference proteome</keyword>
<comment type="caution">
    <text evidence="2">The sequence shown here is derived from an EMBL/GenBank/DDBJ whole genome shotgun (WGS) entry which is preliminary data.</text>
</comment>
<protein>
    <submittedName>
        <fullName evidence="2">Uncharacterized protein</fullName>
    </submittedName>
</protein>
<dbReference type="AlphaFoldDB" id="A0A371F1S4"/>
<feature type="transmembrane region" description="Helical" evidence="1">
    <location>
        <begin position="32"/>
        <end position="48"/>
    </location>
</feature>
<sequence>MSETSRSMDATKTSHSLLYLSRSKRGATKSSLKFHLLFVVASSCLINVDTTPPFSFFLLCMHSSLRNFVYFGICFIALRSGMLISTLLNIFNKSSSLSNFLVGTVQAGKGSGTLAGCYIRESTFGSDSTFTNLGICCGGNSLPLRNVTMLTPPFGFEINRHALGGSESLGYILPLTWTRMILLPPQAGANGKQQ</sequence>
<gene>
    <name evidence="2" type="ORF">CR513_48305</name>
</gene>
<accession>A0A371F1S4</accession>
<evidence type="ECO:0000313" key="3">
    <source>
        <dbReference type="Proteomes" id="UP000257109"/>
    </source>
</evidence>
<feature type="non-terminal residue" evidence="2">
    <location>
        <position position="1"/>
    </location>
</feature>
<evidence type="ECO:0000256" key="1">
    <source>
        <dbReference type="SAM" id="Phobius"/>
    </source>
</evidence>
<keyword evidence="1" id="KW-0812">Transmembrane</keyword>
<organism evidence="2 3">
    <name type="scientific">Mucuna pruriens</name>
    <name type="common">Velvet bean</name>
    <name type="synonym">Dolichos pruriens</name>
    <dbReference type="NCBI Taxonomy" id="157652"/>
    <lineage>
        <taxon>Eukaryota</taxon>
        <taxon>Viridiplantae</taxon>
        <taxon>Streptophyta</taxon>
        <taxon>Embryophyta</taxon>
        <taxon>Tracheophyta</taxon>
        <taxon>Spermatophyta</taxon>
        <taxon>Magnoliopsida</taxon>
        <taxon>eudicotyledons</taxon>
        <taxon>Gunneridae</taxon>
        <taxon>Pentapetalae</taxon>
        <taxon>rosids</taxon>
        <taxon>fabids</taxon>
        <taxon>Fabales</taxon>
        <taxon>Fabaceae</taxon>
        <taxon>Papilionoideae</taxon>
        <taxon>50 kb inversion clade</taxon>
        <taxon>NPAAA clade</taxon>
        <taxon>indigoferoid/millettioid clade</taxon>
        <taxon>Phaseoleae</taxon>
        <taxon>Mucuna</taxon>
    </lineage>
</organism>
<proteinExistence type="predicted"/>